<evidence type="ECO:0000313" key="4">
    <source>
        <dbReference type="Proteomes" id="UP000825009"/>
    </source>
</evidence>
<feature type="domain" description="HTH araC/xylS-type" evidence="2">
    <location>
        <begin position="207"/>
        <end position="305"/>
    </location>
</feature>
<dbReference type="GO" id="GO:0043565">
    <property type="term" value="F:sequence-specific DNA binding"/>
    <property type="evidence" value="ECO:0007669"/>
    <property type="project" value="InterPro"/>
</dbReference>
<dbReference type="InterPro" id="IPR018060">
    <property type="entry name" value="HTH_AraC"/>
</dbReference>
<name>A0A8F6TWV2_9RHOB</name>
<dbReference type="CDD" id="cd03136">
    <property type="entry name" value="GATase1_AraC_ArgR_like"/>
    <property type="match status" value="1"/>
</dbReference>
<reference evidence="3 4" key="1">
    <citation type="submission" date="2021-07" db="EMBL/GenBank/DDBJ databases">
        <title>A novel Jannaschia species isolated from marine dinoflagellate Ceratoperidinium margalefii.</title>
        <authorList>
            <person name="Jiang Y."/>
            <person name="Li Z."/>
        </authorList>
    </citation>
    <scope>NUCLEOTIDE SEQUENCE [LARGE SCALE GENOMIC DNA]</scope>
    <source>
        <strain evidence="3 4">J12C1-MA-4</strain>
    </source>
</reference>
<dbReference type="KEGG" id="gce:KYE46_04010"/>
<dbReference type="Pfam" id="PF01965">
    <property type="entry name" value="DJ-1_PfpI"/>
    <property type="match status" value="1"/>
</dbReference>
<dbReference type="InterPro" id="IPR052158">
    <property type="entry name" value="INH-QAR"/>
</dbReference>
<keyword evidence="4" id="KW-1185">Reference proteome</keyword>
<dbReference type="SMART" id="SM00342">
    <property type="entry name" value="HTH_ARAC"/>
    <property type="match status" value="1"/>
</dbReference>
<organism evidence="3 4">
    <name type="scientific">Gymnodinialimonas ceratoperidinii</name>
    <dbReference type="NCBI Taxonomy" id="2856823"/>
    <lineage>
        <taxon>Bacteria</taxon>
        <taxon>Pseudomonadati</taxon>
        <taxon>Pseudomonadota</taxon>
        <taxon>Alphaproteobacteria</taxon>
        <taxon>Rhodobacterales</taxon>
        <taxon>Paracoccaceae</taxon>
        <taxon>Gymnodinialimonas</taxon>
    </lineage>
</organism>
<dbReference type="Pfam" id="PF12833">
    <property type="entry name" value="HTH_18"/>
    <property type="match status" value="1"/>
</dbReference>
<dbReference type="AlphaFoldDB" id="A0A8F6TWV2"/>
<sequence>MPDTYSMLLFDGFSNLCLANAVEPLRAANTLARRELYQWSFLSLTEAPIHSSSGLPVQATPLSSLLSGAYLFAMPSYGFEALATPATARALRAASKRFETLVGLDTGAYLLAAAGLLDGRRATCHWDTLPQAAETFPEVDFTEDRFVIDGDRVSCGGATTTLELMLELIERRHGAALSLEVAALFMYGERAPSVPPDRLFPSHRTVKAAAALMRRHVEDPLQIDALAAKLHLTRRALELAFRDHAGLSPGALYRSIRLAEARRRLEQTRDSVAEVALRSGYRDATAMTRAFKAEFGITPSAARAAVKTEGSAQTGRRSEGR</sequence>
<dbReference type="GO" id="GO:0003700">
    <property type="term" value="F:DNA-binding transcription factor activity"/>
    <property type="evidence" value="ECO:0007669"/>
    <property type="project" value="InterPro"/>
</dbReference>
<dbReference type="Proteomes" id="UP000825009">
    <property type="component" value="Chromosome"/>
</dbReference>
<dbReference type="EMBL" id="CP079194">
    <property type="protein sequence ID" value="QXT40422.1"/>
    <property type="molecule type" value="Genomic_DNA"/>
</dbReference>
<dbReference type="PANTHER" id="PTHR43130:SF3">
    <property type="entry name" value="HTH-TYPE TRANSCRIPTIONAL REGULATOR RV1931C"/>
    <property type="match status" value="1"/>
</dbReference>
<accession>A0A8F6TWV2</accession>
<feature type="region of interest" description="Disordered" evidence="1">
    <location>
        <begin position="302"/>
        <end position="321"/>
    </location>
</feature>
<evidence type="ECO:0000313" key="3">
    <source>
        <dbReference type="EMBL" id="QXT40422.1"/>
    </source>
</evidence>
<evidence type="ECO:0000259" key="2">
    <source>
        <dbReference type="PROSITE" id="PS01124"/>
    </source>
</evidence>
<dbReference type="PANTHER" id="PTHR43130">
    <property type="entry name" value="ARAC-FAMILY TRANSCRIPTIONAL REGULATOR"/>
    <property type="match status" value="1"/>
</dbReference>
<dbReference type="InterPro" id="IPR002818">
    <property type="entry name" value="DJ-1/PfpI"/>
</dbReference>
<proteinExistence type="predicted"/>
<dbReference type="PROSITE" id="PS01124">
    <property type="entry name" value="HTH_ARAC_FAMILY_2"/>
    <property type="match status" value="1"/>
</dbReference>
<evidence type="ECO:0000256" key="1">
    <source>
        <dbReference type="SAM" id="MobiDB-lite"/>
    </source>
</evidence>
<protein>
    <submittedName>
        <fullName evidence="3">Helix-turn-helix domain-containing protein</fullName>
    </submittedName>
</protein>
<gene>
    <name evidence="3" type="ORF">KYE46_04010</name>
</gene>